<sequence length="225" mass="24907">MLSSTGSEESNYNSSSWSSPTTTPASPFSQATPRRTMEEVWKDINLASLSDSNNSLNNNPNFRNMTLQDFLARPFGNVVSPRPEHHHHHHTTRNSPPPPQAVMPSPATVLSLNHLSSDQFQLFCLENLNTSPIVNINHPNSSTVSDNSFSGAYPFEGLGNQSSPSSGLVMPSGFGVGKKRLPESDRSNFGGGDRRHKRMIKNRESAARSRARKQEYCCPYNSQKY</sequence>
<accession>A0A2P6RLS8</accession>
<dbReference type="PANTHER" id="PTHR22952:SF433">
    <property type="entry name" value="PROTEIN FD"/>
    <property type="match status" value="1"/>
</dbReference>
<dbReference type="EMBL" id="PDCK01000040">
    <property type="protein sequence ID" value="PRQ47351.1"/>
    <property type="molecule type" value="Genomic_DNA"/>
</dbReference>
<dbReference type="InterPro" id="IPR046347">
    <property type="entry name" value="bZIP_sf"/>
</dbReference>
<dbReference type="AlphaFoldDB" id="A0A2P6RLS8"/>
<feature type="compositionally biased region" description="Low complexity" evidence="4">
    <location>
        <begin position="1"/>
        <end position="33"/>
    </location>
</feature>
<evidence type="ECO:0000313" key="6">
    <source>
        <dbReference type="EMBL" id="PRQ47351.1"/>
    </source>
</evidence>
<keyword evidence="2" id="KW-0238">DNA-binding</keyword>
<dbReference type="CDD" id="cd14707">
    <property type="entry name" value="bZIP_plant_BZIP46"/>
    <property type="match status" value="1"/>
</dbReference>
<dbReference type="Gene3D" id="1.20.5.170">
    <property type="match status" value="1"/>
</dbReference>
<dbReference type="SUPFAM" id="SSF57959">
    <property type="entry name" value="Leucine zipper domain"/>
    <property type="match status" value="1"/>
</dbReference>
<feature type="region of interest" description="Disordered" evidence="4">
    <location>
        <begin position="1"/>
        <end position="34"/>
    </location>
</feature>
<evidence type="ECO:0000259" key="5">
    <source>
        <dbReference type="PROSITE" id="PS00036"/>
    </source>
</evidence>
<evidence type="ECO:0000256" key="4">
    <source>
        <dbReference type="SAM" id="MobiDB-lite"/>
    </source>
</evidence>
<reference evidence="6 7" key="1">
    <citation type="journal article" date="2018" name="Nat. Genet.">
        <title>The Rosa genome provides new insights in the design of modern roses.</title>
        <authorList>
            <person name="Bendahmane M."/>
        </authorList>
    </citation>
    <scope>NUCLEOTIDE SEQUENCE [LARGE SCALE GENOMIC DNA]</scope>
    <source>
        <strain evidence="7">cv. Old Blush</strain>
    </source>
</reference>
<comment type="caution">
    <text evidence="6">The sequence shown here is derived from an EMBL/GenBank/DDBJ whole genome shotgun (WGS) entry which is preliminary data.</text>
</comment>
<dbReference type="GO" id="GO:0003677">
    <property type="term" value="F:DNA binding"/>
    <property type="evidence" value="ECO:0007669"/>
    <property type="project" value="UniProtKB-KW"/>
</dbReference>
<dbReference type="OMA" id="MWTIFSM"/>
<evidence type="ECO:0000313" key="7">
    <source>
        <dbReference type="Proteomes" id="UP000238479"/>
    </source>
</evidence>
<organism evidence="6 7">
    <name type="scientific">Rosa chinensis</name>
    <name type="common">China rose</name>
    <dbReference type="NCBI Taxonomy" id="74649"/>
    <lineage>
        <taxon>Eukaryota</taxon>
        <taxon>Viridiplantae</taxon>
        <taxon>Streptophyta</taxon>
        <taxon>Embryophyta</taxon>
        <taxon>Tracheophyta</taxon>
        <taxon>Spermatophyta</taxon>
        <taxon>Magnoliopsida</taxon>
        <taxon>eudicotyledons</taxon>
        <taxon>Gunneridae</taxon>
        <taxon>Pentapetalae</taxon>
        <taxon>rosids</taxon>
        <taxon>fabids</taxon>
        <taxon>Rosales</taxon>
        <taxon>Rosaceae</taxon>
        <taxon>Rosoideae</taxon>
        <taxon>Rosoideae incertae sedis</taxon>
        <taxon>Rosa</taxon>
    </lineage>
</organism>
<evidence type="ECO:0000256" key="3">
    <source>
        <dbReference type="ARBA" id="ARBA00023242"/>
    </source>
</evidence>
<comment type="subcellular location">
    <subcellularLocation>
        <location evidence="1">Nucleus</location>
    </subcellularLocation>
</comment>
<dbReference type="GO" id="GO:0005634">
    <property type="term" value="C:nucleus"/>
    <property type="evidence" value="ECO:0007669"/>
    <property type="project" value="UniProtKB-SubCell"/>
</dbReference>
<feature type="region of interest" description="Disordered" evidence="4">
    <location>
        <begin position="77"/>
        <end position="105"/>
    </location>
</feature>
<keyword evidence="3" id="KW-0539">Nucleus</keyword>
<feature type="compositionally biased region" description="Basic and acidic residues" evidence="4">
    <location>
        <begin position="201"/>
        <end position="215"/>
    </location>
</feature>
<name>A0A2P6RLS8_ROSCH</name>
<dbReference type="PROSITE" id="PS00036">
    <property type="entry name" value="BZIP_BASIC"/>
    <property type="match status" value="1"/>
</dbReference>
<evidence type="ECO:0000256" key="2">
    <source>
        <dbReference type="ARBA" id="ARBA00023125"/>
    </source>
</evidence>
<keyword evidence="7" id="KW-1185">Reference proteome</keyword>
<dbReference type="GO" id="GO:0045893">
    <property type="term" value="P:positive regulation of DNA-templated transcription"/>
    <property type="evidence" value="ECO:0007669"/>
    <property type="project" value="InterPro"/>
</dbReference>
<gene>
    <name evidence="6" type="ORF">RchiOBHm_Chr2g0098731</name>
</gene>
<dbReference type="PANTHER" id="PTHR22952">
    <property type="entry name" value="CAMP-RESPONSE ELEMENT BINDING PROTEIN-RELATED"/>
    <property type="match status" value="1"/>
</dbReference>
<dbReference type="InterPro" id="IPR004827">
    <property type="entry name" value="bZIP"/>
</dbReference>
<protein>
    <submittedName>
        <fullName evidence="6">Putative transcription factor bZIP family</fullName>
    </submittedName>
</protein>
<dbReference type="GO" id="GO:0003700">
    <property type="term" value="F:DNA-binding transcription factor activity"/>
    <property type="evidence" value="ECO:0007669"/>
    <property type="project" value="InterPro"/>
</dbReference>
<evidence type="ECO:0000256" key="1">
    <source>
        <dbReference type="ARBA" id="ARBA00004123"/>
    </source>
</evidence>
<dbReference type="Pfam" id="PF00170">
    <property type="entry name" value="bZIP_1"/>
    <property type="match status" value="1"/>
</dbReference>
<dbReference type="InterPro" id="IPR043452">
    <property type="entry name" value="BZIP46-like"/>
</dbReference>
<proteinExistence type="predicted"/>
<feature type="region of interest" description="Disordered" evidence="4">
    <location>
        <begin position="160"/>
        <end position="225"/>
    </location>
</feature>
<dbReference type="Proteomes" id="UP000238479">
    <property type="component" value="Chromosome 2"/>
</dbReference>
<feature type="domain" description="BZIP" evidence="5">
    <location>
        <begin position="197"/>
        <end position="212"/>
    </location>
</feature>
<dbReference type="Gramene" id="PRQ47351">
    <property type="protein sequence ID" value="PRQ47351"/>
    <property type="gene ID" value="RchiOBHm_Chr2g0098731"/>
</dbReference>
<dbReference type="STRING" id="74649.A0A2P6RLS8"/>